<dbReference type="InterPro" id="IPR051620">
    <property type="entry name" value="ORF904-like_C"/>
</dbReference>
<dbReference type="InterPro" id="IPR054468">
    <property type="entry name" value="NrSPol-like_HBD"/>
</dbReference>
<evidence type="ECO:0000313" key="6">
    <source>
        <dbReference type="EMBL" id="MCB5620135.1"/>
    </source>
</evidence>
<evidence type="ECO:0000313" key="7">
    <source>
        <dbReference type="EMBL" id="MDB8739996.1"/>
    </source>
</evidence>
<dbReference type="GO" id="GO:0004386">
    <property type="term" value="F:helicase activity"/>
    <property type="evidence" value="ECO:0007669"/>
    <property type="project" value="UniProtKB-KW"/>
</dbReference>
<comment type="caution">
    <text evidence="6">The sequence shown here is derived from an EMBL/GenBank/DDBJ whole genome shotgun (WGS) entry which is preliminary data.</text>
</comment>
<reference evidence="6" key="1">
    <citation type="submission" date="2021-10" db="EMBL/GenBank/DDBJ databases">
        <title>Collection of gut derived symbiotic bacterial strains cultured from healthy donors.</title>
        <authorList>
            <person name="Lin H."/>
            <person name="Littmann E."/>
            <person name="Claire K."/>
            <person name="Pamer E."/>
        </authorList>
    </citation>
    <scope>NUCLEOTIDE SEQUENCE</scope>
    <source>
        <strain evidence="6">MSK.23.18</strain>
    </source>
</reference>
<evidence type="ECO:0000256" key="1">
    <source>
        <dbReference type="ARBA" id="ARBA00022741"/>
    </source>
</evidence>
<dbReference type="GO" id="GO:0016787">
    <property type="term" value="F:hydrolase activity"/>
    <property type="evidence" value="ECO:0007669"/>
    <property type="project" value="UniProtKB-KW"/>
</dbReference>
<dbReference type="AlphaFoldDB" id="A0AAJ1F5L7"/>
<dbReference type="Proteomes" id="UP001211731">
    <property type="component" value="Unassembled WGS sequence"/>
</dbReference>
<dbReference type="Pfam" id="PF22763">
    <property type="entry name" value="NrS1-1_pol-like_HBD"/>
    <property type="match status" value="1"/>
</dbReference>
<dbReference type="InterPro" id="IPR014015">
    <property type="entry name" value="Helicase_SF3_DNA-vir"/>
</dbReference>
<dbReference type="Proteomes" id="UP001297370">
    <property type="component" value="Unassembled WGS sequence"/>
</dbReference>
<dbReference type="EMBL" id="JAQMLR010000018">
    <property type="protein sequence ID" value="MDB8739996.1"/>
    <property type="molecule type" value="Genomic_DNA"/>
</dbReference>
<evidence type="ECO:0000256" key="4">
    <source>
        <dbReference type="ARBA" id="ARBA00022840"/>
    </source>
</evidence>
<dbReference type="PANTHER" id="PTHR35372">
    <property type="entry name" value="ATP BINDING PROTEIN-RELATED"/>
    <property type="match status" value="1"/>
</dbReference>
<gene>
    <name evidence="6" type="ORF">LIQ08_13390</name>
    <name evidence="7" type="ORF">PNU63_14650</name>
</gene>
<keyword evidence="1" id="KW-0547">Nucleotide-binding</keyword>
<feature type="domain" description="SF3 helicase" evidence="5">
    <location>
        <begin position="478"/>
        <end position="641"/>
    </location>
</feature>
<dbReference type="Pfam" id="PF08706">
    <property type="entry name" value="D5_N"/>
    <property type="match status" value="1"/>
</dbReference>
<reference evidence="7" key="2">
    <citation type="submission" date="2023-01" db="EMBL/GenBank/DDBJ databases">
        <title>Human gut microbiome strain richness.</title>
        <authorList>
            <person name="Chen-Liaw A."/>
        </authorList>
    </citation>
    <scope>NUCLEOTIDE SEQUENCE</scope>
    <source>
        <strain evidence="7">1001217st1_A9_1001217B_191108</strain>
    </source>
</reference>
<proteinExistence type="predicted"/>
<dbReference type="InterPro" id="IPR004968">
    <property type="entry name" value="DNA_primase/NTPase_C"/>
</dbReference>
<keyword evidence="4" id="KW-0067">ATP-binding</keyword>
<dbReference type="InterPro" id="IPR014818">
    <property type="entry name" value="Phage/plasmid_primase_P4_C"/>
</dbReference>
<organism evidence="6 8">
    <name type="scientific">Mediterraneibacter gnavus</name>
    <name type="common">Ruminococcus gnavus</name>
    <dbReference type="NCBI Taxonomy" id="33038"/>
    <lineage>
        <taxon>Bacteria</taxon>
        <taxon>Bacillati</taxon>
        <taxon>Bacillota</taxon>
        <taxon>Clostridia</taxon>
        <taxon>Lachnospirales</taxon>
        <taxon>Lachnospiraceae</taxon>
        <taxon>Mediterraneibacter</taxon>
    </lineage>
</organism>
<dbReference type="GO" id="GO:0005524">
    <property type="term" value="F:ATP binding"/>
    <property type="evidence" value="ECO:0007669"/>
    <property type="project" value="UniProtKB-KW"/>
</dbReference>
<evidence type="ECO:0000259" key="5">
    <source>
        <dbReference type="PROSITE" id="PS51206"/>
    </source>
</evidence>
<accession>A0AAJ1F5L7</accession>
<keyword evidence="3" id="KW-0347">Helicase</keyword>
<dbReference type="SMART" id="SM00885">
    <property type="entry name" value="D5_N"/>
    <property type="match status" value="1"/>
</dbReference>
<dbReference type="NCBIfam" id="TIGR01613">
    <property type="entry name" value="primase_Cterm"/>
    <property type="match status" value="1"/>
</dbReference>
<dbReference type="RefSeq" id="WP_226972182.1">
    <property type="nucleotide sequence ID" value="NZ_CAXSNP010000033.1"/>
</dbReference>
<dbReference type="PROSITE" id="PS51206">
    <property type="entry name" value="SF3_HELICASE_1"/>
    <property type="match status" value="1"/>
</dbReference>
<dbReference type="InterPro" id="IPR006500">
    <property type="entry name" value="Helicase_put_C_phage/plasmid"/>
</dbReference>
<dbReference type="Gene3D" id="3.40.50.300">
    <property type="entry name" value="P-loop containing nucleotide triphosphate hydrolases"/>
    <property type="match status" value="1"/>
</dbReference>
<dbReference type="EMBL" id="JAJBOM010000021">
    <property type="protein sequence ID" value="MCB5620135.1"/>
    <property type="molecule type" value="Genomic_DNA"/>
</dbReference>
<name>A0AAJ1F5L7_MEDGN</name>
<keyword evidence="2" id="KW-0378">Hydrolase</keyword>
<dbReference type="Pfam" id="PF03288">
    <property type="entry name" value="Pox_D5"/>
    <property type="match status" value="1"/>
</dbReference>
<protein>
    <submittedName>
        <fullName evidence="6">Phage/plasmid primase, P4 family</fullName>
    </submittedName>
</protein>
<evidence type="ECO:0000256" key="2">
    <source>
        <dbReference type="ARBA" id="ARBA00022801"/>
    </source>
</evidence>
<dbReference type="InterPro" id="IPR027417">
    <property type="entry name" value="P-loop_NTPase"/>
</dbReference>
<evidence type="ECO:0000256" key="3">
    <source>
        <dbReference type="ARBA" id="ARBA00022806"/>
    </source>
</evidence>
<sequence>MYEKLPEQLKKDGRFCLWKYEERNGRMTKVPYQTNGKRASSADKNTFSDFRLAVSAMDGYDGIGMGAFDDFCMVDIDHCVFGGKLTQMAEDIVEKMNAYTEFSPSGTGVRIVCKASSLSYDTGRYYINNQKLGLEIYAAGVTKKFCTLTGNVIRNCGIEERSTELGEILETYMLRPISKKKNDVQDIPGSYLSDDSVVRLASDSRQGEKFKALWNGEILEGKSHSDADMSLASILAFWCGGDTGQMDRLFRKSGLMRSKWDRVQSGSTYGALTMEKAVAQALDFYRPYARTSAESDFDDMLQKLIELNVSDNSRYPWNDNGSGRLFADVYKDIARYVPERKKWYVYDGTRWIPDIGGLKTMELAKSLADSLVRYALTITDERIRKDYLEYSAKWQSRNYRNTYISDAQSVYPIAMSEFDRNVYYLNCQNGTLDLQTGEFHPHTPQDKLTKIAGVAYDPNAKNPRFTRFVSEVMSGDTEKARFMQKSLGYGLTGDTRYECMFFYYGATTRNGKGTLMESTLHVMGDYGLTVRPETIAAKPSANSQNPTEDIARLAGVRFANISEPRRGLVLNEAQIKSMTGNDTLNARFLHENSFDFKPQFKLYVNTNYLPAITDMTLFSSGRIVIIPFDRHFEEWEQEQNLKAEFSRPEAASAILNWLIEGYTILKEEGFAQPKAVKDATMSYQHDSDKMELFVEEFLEQEKDAECRTSAVYQAYRNWCNDNGYFAENSRNFNQALCNRYDSPQAPKGWRRKDYTFNWISALVQRFLLLRKKEVHMRGQVGYLGCEYLDGKLIRKDAVKVLQMAAD</sequence>
<dbReference type="PANTHER" id="PTHR35372:SF2">
    <property type="entry name" value="SF3 HELICASE DOMAIN-CONTAINING PROTEIN"/>
    <property type="match status" value="1"/>
</dbReference>
<evidence type="ECO:0000313" key="8">
    <source>
        <dbReference type="Proteomes" id="UP001297370"/>
    </source>
</evidence>